<comment type="caution">
    <text evidence="1">The sequence shown here is derived from an EMBL/GenBank/DDBJ whole genome shotgun (WGS) entry which is preliminary data.</text>
</comment>
<accession>A0AAN5D834</accession>
<sequence length="82" mass="9448">MGQFECNGLEFYPSTPHILSLTSIFLEGKSIRNIKFQLDSDRSWEYMLEILKQFSCENVQVQLNDKIPAAYLCDLAKIVDSI</sequence>
<name>A0AAN5D834_9BILA</name>
<reference evidence="2" key="1">
    <citation type="submission" date="2022-10" db="EMBL/GenBank/DDBJ databases">
        <title>Genome assembly of Pristionchus species.</title>
        <authorList>
            <person name="Yoshida K."/>
            <person name="Sommer R.J."/>
        </authorList>
    </citation>
    <scope>NUCLEOTIDE SEQUENCE [LARGE SCALE GENOMIC DNA]</scope>
    <source>
        <strain evidence="2">RS5460</strain>
    </source>
</reference>
<proteinExistence type="predicted"/>
<gene>
    <name evidence="1" type="ORF">PMAYCL1PPCAC_28354</name>
</gene>
<dbReference type="EMBL" id="BTRK01000006">
    <property type="protein sequence ID" value="GMR58159.1"/>
    <property type="molecule type" value="Genomic_DNA"/>
</dbReference>
<feature type="non-terminal residue" evidence="1">
    <location>
        <position position="82"/>
    </location>
</feature>
<dbReference type="Proteomes" id="UP001328107">
    <property type="component" value="Unassembled WGS sequence"/>
</dbReference>
<evidence type="ECO:0000313" key="2">
    <source>
        <dbReference type="Proteomes" id="UP001328107"/>
    </source>
</evidence>
<dbReference type="AlphaFoldDB" id="A0AAN5D834"/>
<keyword evidence="2" id="KW-1185">Reference proteome</keyword>
<evidence type="ECO:0000313" key="1">
    <source>
        <dbReference type="EMBL" id="GMR58159.1"/>
    </source>
</evidence>
<protein>
    <submittedName>
        <fullName evidence="1">Uncharacterized protein</fullName>
    </submittedName>
</protein>
<organism evidence="1 2">
    <name type="scientific">Pristionchus mayeri</name>
    <dbReference type="NCBI Taxonomy" id="1317129"/>
    <lineage>
        <taxon>Eukaryota</taxon>
        <taxon>Metazoa</taxon>
        <taxon>Ecdysozoa</taxon>
        <taxon>Nematoda</taxon>
        <taxon>Chromadorea</taxon>
        <taxon>Rhabditida</taxon>
        <taxon>Rhabditina</taxon>
        <taxon>Diplogasteromorpha</taxon>
        <taxon>Diplogasteroidea</taxon>
        <taxon>Neodiplogasteridae</taxon>
        <taxon>Pristionchus</taxon>
    </lineage>
</organism>